<dbReference type="Proteomes" id="UP000269945">
    <property type="component" value="Unassembled WGS sequence"/>
</dbReference>
<proteinExistence type="predicted"/>
<organism evidence="1 2">
    <name type="scientific">Gulo gulo</name>
    <name type="common">Wolverine</name>
    <name type="synonym">Gluton</name>
    <dbReference type="NCBI Taxonomy" id="48420"/>
    <lineage>
        <taxon>Eukaryota</taxon>
        <taxon>Metazoa</taxon>
        <taxon>Chordata</taxon>
        <taxon>Craniata</taxon>
        <taxon>Vertebrata</taxon>
        <taxon>Euteleostomi</taxon>
        <taxon>Mammalia</taxon>
        <taxon>Eutheria</taxon>
        <taxon>Laurasiatheria</taxon>
        <taxon>Carnivora</taxon>
        <taxon>Caniformia</taxon>
        <taxon>Musteloidea</taxon>
        <taxon>Mustelidae</taxon>
        <taxon>Guloninae</taxon>
        <taxon>Gulo</taxon>
    </lineage>
</organism>
<protein>
    <submittedName>
        <fullName evidence="1">Uncharacterized protein</fullName>
    </submittedName>
</protein>
<evidence type="ECO:0000313" key="2">
    <source>
        <dbReference type="Proteomes" id="UP000269945"/>
    </source>
</evidence>
<evidence type="ECO:0000313" key="1">
    <source>
        <dbReference type="EMBL" id="VCW50145.1"/>
    </source>
</evidence>
<sequence length="47" mass="5307">MGLRAGRTRRGILPSCSPISGSKIIPLVKWLYLKPQINLNRTVLEME</sequence>
<gene>
    <name evidence="1" type="ORF">BN2614_LOCUS1</name>
</gene>
<dbReference type="AlphaFoldDB" id="A0A9X9LCY8"/>
<comment type="caution">
    <text evidence="1">The sequence shown here is derived from an EMBL/GenBank/DDBJ whole genome shotgun (WGS) entry which is preliminary data.</text>
</comment>
<accession>A0A9X9LCY8</accession>
<reference evidence="1 2" key="1">
    <citation type="submission" date="2018-10" db="EMBL/GenBank/DDBJ databases">
        <authorList>
            <person name="Ekblom R."/>
            <person name="Jareborg N."/>
        </authorList>
    </citation>
    <scope>NUCLEOTIDE SEQUENCE [LARGE SCALE GENOMIC DNA]</scope>
    <source>
        <tissue evidence="1">Muscle</tissue>
    </source>
</reference>
<keyword evidence="2" id="KW-1185">Reference proteome</keyword>
<name>A0A9X9LCY8_GULGU</name>
<dbReference type="EMBL" id="CYRY02000625">
    <property type="protein sequence ID" value="VCW50145.1"/>
    <property type="molecule type" value="Genomic_DNA"/>
</dbReference>